<protein>
    <recommendedName>
        <fullName evidence="3">Squalene cyclase C-terminal domain-containing protein</fullName>
    </recommendedName>
</protein>
<accession>A0A101JEX1</accession>
<reference evidence="1 2" key="1">
    <citation type="submission" date="2015-10" db="EMBL/GenBank/DDBJ databases">
        <authorList>
            <person name="Gilbert D.G."/>
        </authorList>
    </citation>
    <scope>NUCLEOTIDE SEQUENCE [LARGE SCALE GENOMIC DNA]</scope>
    <source>
        <strain evidence="1 2">NRRL B-16712</strain>
    </source>
</reference>
<gene>
    <name evidence="1" type="ORF">ADL15_40410</name>
</gene>
<dbReference type="RefSeq" id="WP_157441914.1">
    <property type="nucleotide sequence ID" value="NZ_LLZH01000312.1"/>
</dbReference>
<keyword evidence="2" id="KW-1185">Reference proteome</keyword>
<comment type="caution">
    <text evidence="1">The sequence shown here is derived from an EMBL/GenBank/DDBJ whole genome shotgun (WGS) entry which is preliminary data.</text>
</comment>
<evidence type="ECO:0000313" key="1">
    <source>
        <dbReference type="EMBL" id="KUL25609.1"/>
    </source>
</evidence>
<sequence>MALGVADPRRWLLGCAEPAAQWVTLTAVLDRPADDPEVVAAHQAVVADSGTRELLDRLPDWTAGDDLGGHSSPRFAPNLLNLLFDLGVTPTDDPRIDRLLDQMLDHQDGGGRFEAYAARRAGEAPVWGALLCDSHAVLDVLVRAGRTAHPKVQAGLQRLAADVTQTAQGPAWPCRPHPVTGFRGPGRRNDFCPQVTLEGLRVLARAQPPSPRPEELLAVARVALRAWRMRATEKPYMFGHGKGFKTAKWPPTWYGAYAVLDALGRYPALWRGGQADPADRVALADLSACLVRYNLSVDGTVTPGSTFQGFASFSFGQKRTASGFATARVLAVLHRLDELAAEAAAVDVSALGSSKGGTGTARPPVC</sequence>
<name>A0A101JEX1_9ACTN</name>
<evidence type="ECO:0000313" key="2">
    <source>
        <dbReference type="Proteomes" id="UP000053244"/>
    </source>
</evidence>
<dbReference type="AlphaFoldDB" id="A0A101JEX1"/>
<evidence type="ECO:0008006" key="3">
    <source>
        <dbReference type="Google" id="ProtNLM"/>
    </source>
</evidence>
<dbReference type="Proteomes" id="UP000053244">
    <property type="component" value="Unassembled WGS sequence"/>
</dbReference>
<dbReference type="OrthoDB" id="9790865at2"/>
<dbReference type="EMBL" id="LLZH01000312">
    <property type="protein sequence ID" value="KUL25609.1"/>
    <property type="molecule type" value="Genomic_DNA"/>
</dbReference>
<proteinExistence type="predicted"/>
<organism evidence="1 2">
    <name type="scientific">Actinoplanes awajinensis subsp. mycoplanecinus</name>
    <dbReference type="NCBI Taxonomy" id="135947"/>
    <lineage>
        <taxon>Bacteria</taxon>
        <taxon>Bacillati</taxon>
        <taxon>Actinomycetota</taxon>
        <taxon>Actinomycetes</taxon>
        <taxon>Micromonosporales</taxon>
        <taxon>Micromonosporaceae</taxon>
        <taxon>Actinoplanes</taxon>
    </lineage>
</organism>